<dbReference type="RefSeq" id="WP_283827365.1">
    <property type="nucleotide sequence ID" value="NZ_JASDDP010000024.1"/>
</dbReference>
<dbReference type="SMART" id="SM00318">
    <property type="entry name" value="SNc"/>
    <property type="match status" value="1"/>
</dbReference>
<evidence type="ECO:0000259" key="2">
    <source>
        <dbReference type="PROSITE" id="PS50830"/>
    </source>
</evidence>
<dbReference type="InterPro" id="IPR035437">
    <property type="entry name" value="SNase_OB-fold_sf"/>
</dbReference>
<name>A0AAJ1PRF7_9MOLU</name>
<dbReference type="Proteomes" id="UP001224428">
    <property type="component" value="Unassembled WGS sequence"/>
</dbReference>
<reference evidence="3" key="1">
    <citation type="submission" date="2023-05" db="EMBL/GenBank/DDBJ databases">
        <title>Mycoplasma phocimorsus sp. nov., isolated from Scandinavian patients with seal finger or septic arthritis after contact with seals.</title>
        <authorList>
            <person name="Skafte-Holm A."/>
            <person name="Pedersen T.R."/>
            <person name="Froelund M."/>
            <person name="Stegger M."/>
            <person name="Qvortrup K."/>
            <person name="Michaels D.L."/>
            <person name="Brown D.R."/>
            <person name="Jensen J.S."/>
        </authorList>
    </citation>
    <scope>NUCLEOTIDE SEQUENCE</scope>
    <source>
        <strain evidence="3">M5725</strain>
    </source>
</reference>
<dbReference type="SUPFAM" id="SSF50199">
    <property type="entry name" value="Staphylococcal nuclease"/>
    <property type="match status" value="1"/>
</dbReference>
<dbReference type="InterPro" id="IPR016071">
    <property type="entry name" value="Staphylococal_nuclease_OB-fold"/>
</dbReference>
<keyword evidence="1" id="KW-1133">Transmembrane helix</keyword>
<proteinExistence type="predicted"/>
<gene>
    <name evidence="3" type="ORF">QLQ80_02645</name>
</gene>
<dbReference type="Gene3D" id="2.40.50.90">
    <property type="match status" value="1"/>
</dbReference>
<evidence type="ECO:0000313" key="4">
    <source>
        <dbReference type="Proteomes" id="UP001224428"/>
    </source>
</evidence>
<evidence type="ECO:0000313" key="3">
    <source>
        <dbReference type="EMBL" id="MDJ1645964.1"/>
    </source>
</evidence>
<evidence type="ECO:0000256" key="1">
    <source>
        <dbReference type="SAM" id="Phobius"/>
    </source>
</evidence>
<dbReference type="AlphaFoldDB" id="A0AAJ1PRF7"/>
<protein>
    <recommendedName>
        <fullName evidence="2">TNase-like domain-containing protein</fullName>
    </recommendedName>
</protein>
<comment type="caution">
    <text evidence="3">The sequence shown here is derived from an EMBL/GenBank/DDBJ whole genome shotgun (WGS) entry which is preliminary data.</text>
</comment>
<keyword evidence="1" id="KW-0812">Transmembrane</keyword>
<organism evidence="3 4">
    <name type="scientific">Mycoplasma phocimorsus</name>
    <dbReference type="NCBI Taxonomy" id="3045839"/>
    <lineage>
        <taxon>Bacteria</taxon>
        <taxon>Bacillati</taxon>
        <taxon>Mycoplasmatota</taxon>
        <taxon>Mollicutes</taxon>
        <taxon>Mycoplasmataceae</taxon>
        <taxon>Mycoplasma</taxon>
    </lineage>
</organism>
<keyword evidence="1" id="KW-0472">Membrane</keyword>
<dbReference type="PROSITE" id="PS50830">
    <property type="entry name" value="TNASE_3"/>
    <property type="match status" value="1"/>
</dbReference>
<feature type="transmembrane region" description="Helical" evidence="1">
    <location>
        <begin position="9"/>
        <end position="27"/>
    </location>
</feature>
<sequence length="480" mass="55096">MNKNKLRKILFGVGLSTIAIVPLTFIISEGLEASTRYDFKLEDIQNGSFGDVKLKNEIALEINQQVNINRVEKIVDITNEKGEIVDAIEFPKDTDELIIQKEKFDEAIKKQILANIKDTYSINSIVLSSDQFKDKNLKIPSKFKTFLSNGAYFKIESVARRQKPAQAKKRNLNDFFEKIRFTSENNNIDVETVFSLGLYTKFNRRVLGVLKEITFDSHLELKNLPSDMKTRLENSRFDFNNPTVKKINVDWEKIPWYEGEIISWADGDTVSVKITANNKVNYIEKLSIGNEVKVRISGIDTPEKSVGRKRASEFEYQYAEVSSAFGPHFAKVGEKIRMIGTGLDTFGRVTSDVYKGAKEDEFNVSYSVEMVRNGYTLPMDASGFKKEQTTLGTLSYYSYFELGRALKEAVDKQAGFFVDYRIPFWASTFIYKIKQNTGYTMFLDTKGDEYTVWAHRNEFYVSGETSDKLPLDEHKEKEKK</sequence>
<keyword evidence="4" id="KW-1185">Reference proteome</keyword>
<dbReference type="EMBL" id="JASDDP010000024">
    <property type="protein sequence ID" value="MDJ1645964.1"/>
    <property type="molecule type" value="Genomic_DNA"/>
</dbReference>
<feature type="domain" description="TNase-like" evidence="2">
    <location>
        <begin position="255"/>
        <end position="419"/>
    </location>
</feature>
<accession>A0AAJ1PRF7</accession>